<proteinExistence type="predicted"/>
<dbReference type="EMBL" id="MGHY01000027">
    <property type="protein sequence ID" value="OGM78836.1"/>
    <property type="molecule type" value="Genomic_DNA"/>
</dbReference>
<reference evidence="2 3" key="1">
    <citation type="journal article" date="2016" name="Nat. Commun.">
        <title>Thousands of microbial genomes shed light on interconnected biogeochemical processes in an aquifer system.</title>
        <authorList>
            <person name="Anantharaman K."/>
            <person name="Brown C.T."/>
            <person name="Hug L.A."/>
            <person name="Sharon I."/>
            <person name="Castelle C.J."/>
            <person name="Probst A.J."/>
            <person name="Thomas B.C."/>
            <person name="Singh A."/>
            <person name="Wilkins M.J."/>
            <person name="Karaoz U."/>
            <person name="Brodie E.L."/>
            <person name="Williams K.H."/>
            <person name="Hubbard S.S."/>
            <person name="Banfield J.F."/>
        </authorList>
    </citation>
    <scope>NUCLEOTIDE SEQUENCE [LARGE SCALE GENOMIC DNA]</scope>
</reference>
<comment type="caution">
    <text evidence="2">The sequence shown here is derived from an EMBL/GenBank/DDBJ whole genome shotgun (WGS) entry which is preliminary data.</text>
</comment>
<sequence length="163" mass="17983">MFITCPKCKGKGHRTTTPTTFRETLIVKSKKIECSKCLGVGKVDAYQSAKASLVVFALTAFVMAIITTVVAIFLTPQATAPEVLIRLIQIVEIPIGVILSLIFSDVISSMFCGLSLAETVTVFRYFRPKKTPIVNSFENLPTDNLEFQEGELVQTVNRHQANK</sequence>
<keyword evidence="1" id="KW-1133">Transmembrane helix</keyword>
<feature type="transmembrane region" description="Helical" evidence="1">
    <location>
        <begin position="51"/>
        <end position="73"/>
    </location>
</feature>
<protein>
    <submittedName>
        <fullName evidence="2">Uncharacterized protein</fullName>
    </submittedName>
</protein>
<organism evidence="2 3">
    <name type="scientific">Candidatus Woesebacteria bacterium RIFOXYB1_FULL_38_16</name>
    <dbReference type="NCBI Taxonomy" id="1802538"/>
    <lineage>
        <taxon>Bacteria</taxon>
        <taxon>Candidatus Woeseibacteriota</taxon>
    </lineage>
</organism>
<evidence type="ECO:0000313" key="2">
    <source>
        <dbReference type="EMBL" id="OGM78836.1"/>
    </source>
</evidence>
<keyword evidence="1" id="KW-0812">Transmembrane</keyword>
<gene>
    <name evidence="2" type="ORF">A2382_02585</name>
</gene>
<dbReference type="STRING" id="1802538.A2382_02585"/>
<evidence type="ECO:0000256" key="1">
    <source>
        <dbReference type="SAM" id="Phobius"/>
    </source>
</evidence>
<keyword evidence="1" id="KW-0472">Membrane</keyword>
<dbReference type="Proteomes" id="UP000178999">
    <property type="component" value="Unassembled WGS sequence"/>
</dbReference>
<dbReference type="AlphaFoldDB" id="A0A1F8CRW9"/>
<evidence type="ECO:0000313" key="3">
    <source>
        <dbReference type="Proteomes" id="UP000178999"/>
    </source>
</evidence>
<name>A0A1F8CRW9_9BACT</name>
<feature type="transmembrane region" description="Helical" evidence="1">
    <location>
        <begin position="93"/>
        <end position="117"/>
    </location>
</feature>
<accession>A0A1F8CRW9</accession>